<evidence type="ECO:0000313" key="4">
    <source>
        <dbReference type="Proteomes" id="UP001321760"/>
    </source>
</evidence>
<organism evidence="3 4">
    <name type="scientific">Podospora aff. communis PSN243</name>
    <dbReference type="NCBI Taxonomy" id="3040156"/>
    <lineage>
        <taxon>Eukaryota</taxon>
        <taxon>Fungi</taxon>
        <taxon>Dikarya</taxon>
        <taxon>Ascomycota</taxon>
        <taxon>Pezizomycotina</taxon>
        <taxon>Sordariomycetes</taxon>
        <taxon>Sordariomycetidae</taxon>
        <taxon>Sordariales</taxon>
        <taxon>Podosporaceae</taxon>
        <taxon>Podospora</taxon>
    </lineage>
</organism>
<evidence type="ECO:0000256" key="1">
    <source>
        <dbReference type="SAM" id="MobiDB-lite"/>
    </source>
</evidence>
<evidence type="ECO:0000259" key="2">
    <source>
        <dbReference type="Pfam" id="PF06985"/>
    </source>
</evidence>
<dbReference type="PANTHER" id="PTHR10622:SF10">
    <property type="entry name" value="HET DOMAIN-CONTAINING PROTEIN"/>
    <property type="match status" value="1"/>
</dbReference>
<name>A0AAV9GR81_9PEZI</name>
<dbReference type="PANTHER" id="PTHR10622">
    <property type="entry name" value="HET DOMAIN-CONTAINING PROTEIN"/>
    <property type="match status" value="1"/>
</dbReference>
<dbReference type="Proteomes" id="UP001321760">
    <property type="component" value="Unassembled WGS sequence"/>
</dbReference>
<proteinExistence type="predicted"/>
<reference evidence="3" key="2">
    <citation type="submission" date="2023-05" db="EMBL/GenBank/DDBJ databases">
        <authorList>
            <consortium name="Lawrence Berkeley National Laboratory"/>
            <person name="Steindorff A."/>
            <person name="Hensen N."/>
            <person name="Bonometti L."/>
            <person name="Westerberg I."/>
            <person name="Brannstrom I.O."/>
            <person name="Guillou S."/>
            <person name="Cros-Aarteil S."/>
            <person name="Calhoun S."/>
            <person name="Haridas S."/>
            <person name="Kuo A."/>
            <person name="Mondo S."/>
            <person name="Pangilinan J."/>
            <person name="Riley R."/>
            <person name="Labutti K."/>
            <person name="Andreopoulos B."/>
            <person name="Lipzen A."/>
            <person name="Chen C."/>
            <person name="Yanf M."/>
            <person name="Daum C."/>
            <person name="Ng V."/>
            <person name="Clum A."/>
            <person name="Ohm R."/>
            <person name="Martin F."/>
            <person name="Silar P."/>
            <person name="Natvig D."/>
            <person name="Lalanne C."/>
            <person name="Gautier V."/>
            <person name="Ament-Velasquez S.L."/>
            <person name="Kruys A."/>
            <person name="Hutchinson M.I."/>
            <person name="Powell A.J."/>
            <person name="Barry K."/>
            <person name="Miller A.N."/>
            <person name="Grigoriev I.V."/>
            <person name="Debuchy R."/>
            <person name="Gladieux P."/>
            <person name="Thoren M.H."/>
            <person name="Johannesson H."/>
        </authorList>
    </citation>
    <scope>NUCLEOTIDE SEQUENCE</scope>
    <source>
        <strain evidence="3">PSN243</strain>
    </source>
</reference>
<gene>
    <name evidence="3" type="ORF">QBC34DRAFT_60558</name>
</gene>
<sequence>MRLINIDTMKMEEFFGSQIPNYFILSHTWGDQEISYQDYLWLENYDEEVAEGIIDELMPRQRQRVTQKASSLRARDGFEKVQRFAALVRDLLATGTAQQNLGTSHIWVDTCCINKESSAELSEAINSMYTWYKKSFRCIAYLSDVDAPNARDSEALPMDAQIEKMKMIKKIIEKSRWFTRGWTLQELIAPKYVSFYDRNWSAITHRYEAASTLSKITGIDFDIFTGDSLPEYATVAERMSWAAKRQTTRVEDQAYCLMGLFGVNMPLLYGEGEGAFQRLQLEIIKSIKDHSICLWGLNHSLTVDWRAGHNAMLGRDANAFSRCGKVEYLGSADATRLWGGLNYTPYSQTNVGMEMTLLLADVPFGTAGLLRTFAILPVLIGKFLACIPLSHPQRVSPRAYETRALLIRHRWDSAMLLCPAPAGNQEWLVDVYSKDVTVLSQPPAMPVLVTGPEFDDRFLLHVTMPKNVEYLEMWSCSLASNLVHGSPRTGYTMQFTGSCAFQRSSRNPIFLLFRRHEEGSSVTTDILVAVSLSVQPARVNWIRFGLWSEIQGLQEEASQHRPPSLTALFLLHPAAAEEAFWLNLSPRHRFFQLSTQVQHRIRHGRPIDGVVSAKDEEFQDQVFLSVDKELDPRHHHLDEYDTDWQDFLLNTDPYSGESSRPLSGQPPRPPRRHILNASPWHSESDD</sequence>
<protein>
    <submittedName>
        <fullName evidence="3">Heterokaryon incompatibility protein-domain-containing protein</fullName>
    </submittedName>
</protein>
<dbReference type="InterPro" id="IPR010730">
    <property type="entry name" value="HET"/>
</dbReference>
<dbReference type="AlphaFoldDB" id="A0AAV9GR81"/>
<dbReference type="EMBL" id="MU865930">
    <property type="protein sequence ID" value="KAK4450910.1"/>
    <property type="molecule type" value="Genomic_DNA"/>
</dbReference>
<evidence type="ECO:0000313" key="3">
    <source>
        <dbReference type="EMBL" id="KAK4450910.1"/>
    </source>
</evidence>
<comment type="caution">
    <text evidence="3">The sequence shown here is derived from an EMBL/GenBank/DDBJ whole genome shotgun (WGS) entry which is preliminary data.</text>
</comment>
<feature type="domain" description="Heterokaryon incompatibility" evidence="2">
    <location>
        <begin position="22"/>
        <end position="186"/>
    </location>
</feature>
<feature type="compositionally biased region" description="Polar residues" evidence="1">
    <location>
        <begin position="652"/>
        <end position="662"/>
    </location>
</feature>
<dbReference type="Pfam" id="PF06985">
    <property type="entry name" value="HET"/>
    <property type="match status" value="1"/>
</dbReference>
<keyword evidence="4" id="KW-1185">Reference proteome</keyword>
<accession>A0AAV9GR81</accession>
<feature type="region of interest" description="Disordered" evidence="1">
    <location>
        <begin position="652"/>
        <end position="686"/>
    </location>
</feature>
<reference evidence="3" key="1">
    <citation type="journal article" date="2023" name="Mol. Phylogenet. Evol.">
        <title>Genome-scale phylogeny and comparative genomics of the fungal order Sordariales.</title>
        <authorList>
            <person name="Hensen N."/>
            <person name="Bonometti L."/>
            <person name="Westerberg I."/>
            <person name="Brannstrom I.O."/>
            <person name="Guillou S."/>
            <person name="Cros-Aarteil S."/>
            <person name="Calhoun S."/>
            <person name="Haridas S."/>
            <person name="Kuo A."/>
            <person name="Mondo S."/>
            <person name="Pangilinan J."/>
            <person name="Riley R."/>
            <person name="LaButti K."/>
            <person name="Andreopoulos B."/>
            <person name="Lipzen A."/>
            <person name="Chen C."/>
            <person name="Yan M."/>
            <person name="Daum C."/>
            <person name="Ng V."/>
            <person name="Clum A."/>
            <person name="Steindorff A."/>
            <person name="Ohm R.A."/>
            <person name="Martin F."/>
            <person name="Silar P."/>
            <person name="Natvig D.O."/>
            <person name="Lalanne C."/>
            <person name="Gautier V."/>
            <person name="Ament-Velasquez S.L."/>
            <person name="Kruys A."/>
            <person name="Hutchinson M.I."/>
            <person name="Powell A.J."/>
            <person name="Barry K."/>
            <person name="Miller A.N."/>
            <person name="Grigoriev I.V."/>
            <person name="Debuchy R."/>
            <person name="Gladieux P."/>
            <person name="Hiltunen Thoren M."/>
            <person name="Johannesson H."/>
        </authorList>
    </citation>
    <scope>NUCLEOTIDE SEQUENCE</scope>
    <source>
        <strain evidence="3">PSN243</strain>
    </source>
</reference>